<dbReference type="InterPro" id="IPR012902">
    <property type="entry name" value="N_methyl_site"/>
</dbReference>
<dbReference type="PROSITE" id="PS00409">
    <property type="entry name" value="PROKAR_NTER_METHYL"/>
    <property type="match status" value="1"/>
</dbReference>
<evidence type="ECO:0000256" key="2">
    <source>
        <dbReference type="ARBA" id="ARBA00009984"/>
    </source>
</evidence>
<evidence type="ECO:0000313" key="12">
    <source>
        <dbReference type="EMBL" id="QDV31706.1"/>
    </source>
</evidence>
<dbReference type="GO" id="GO:0015627">
    <property type="term" value="C:type II protein secretion system complex"/>
    <property type="evidence" value="ECO:0007669"/>
    <property type="project" value="InterPro"/>
</dbReference>
<gene>
    <name evidence="12" type="primary">xcpT_20</name>
    <name evidence="12" type="ORF">Spb1_36510</name>
</gene>
<accession>A0A518GSZ9</accession>
<dbReference type="GO" id="GO:0015628">
    <property type="term" value="P:protein secretion by the type II secretion system"/>
    <property type="evidence" value="ECO:0007669"/>
    <property type="project" value="InterPro"/>
</dbReference>
<dbReference type="KEGG" id="peh:Spb1_36510"/>
<evidence type="ECO:0000256" key="10">
    <source>
        <dbReference type="SAM" id="Phobius"/>
    </source>
</evidence>
<keyword evidence="5" id="KW-0488">Methylation</keyword>
<sequence>MISHPLSTVRRSAGRLVRKGFTLIEVLLVLAILGVIAAMVVPQLLGRQKEAMVKATKASIKGLEDALQQYALSHDGEYPQGSREEAFSLLIKPGNDAEGRPIAPYLDKVPLDAWGQGFYYENPNSKVPNATKPAIWSTGANKQNEDGSGDDINNWANLAL</sequence>
<evidence type="ECO:0000256" key="3">
    <source>
        <dbReference type="ARBA" id="ARBA00020042"/>
    </source>
</evidence>
<dbReference type="InterPro" id="IPR045584">
    <property type="entry name" value="Pilin-like"/>
</dbReference>
<dbReference type="NCBIfam" id="TIGR01710">
    <property type="entry name" value="typeII_sec_gspG"/>
    <property type="match status" value="1"/>
</dbReference>
<dbReference type="NCBIfam" id="TIGR02532">
    <property type="entry name" value="IV_pilin_GFxxxE"/>
    <property type="match status" value="1"/>
</dbReference>
<feature type="domain" description="Type II secretion system protein GspG C-terminal" evidence="11">
    <location>
        <begin position="44"/>
        <end position="155"/>
    </location>
</feature>
<dbReference type="InterPro" id="IPR013545">
    <property type="entry name" value="T2SS_protein-GspG_C"/>
</dbReference>
<protein>
    <recommendedName>
        <fullName evidence="3">Type II secretion system core protein G</fullName>
    </recommendedName>
</protein>
<feature type="transmembrane region" description="Helical" evidence="10">
    <location>
        <begin position="21"/>
        <end position="45"/>
    </location>
</feature>
<evidence type="ECO:0000256" key="6">
    <source>
        <dbReference type="ARBA" id="ARBA00022519"/>
    </source>
</evidence>
<keyword evidence="8 10" id="KW-1133">Transmembrane helix</keyword>
<dbReference type="SUPFAM" id="SSF54523">
    <property type="entry name" value="Pili subunits"/>
    <property type="match status" value="1"/>
</dbReference>
<keyword evidence="13" id="KW-1185">Reference proteome</keyword>
<keyword evidence="9 10" id="KW-0472">Membrane</keyword>
<comment type="similarity">
    <text evidence="2">Belongs to the GSP G family.</text>
</comment>
<keyword evidence="6" id="KW-0997">Cell inner membrane</keyword>
<organism evidence="12 13">
    <name type="scientific">Planctopirus ephydatiae</name>
    <dbReference type="NCBI Taxonomy" id="2528019"/>
    <lineage>
        <taxon>Bacteria</taxon>
        <taxon>Pseudomonadati</taxon>
        <taxon>Planctomycetota</taxon>
        <taxon>Planctomycetia</taxon>
        <taxon>Planctomycetales</taxon>
        <taxon>Planctomycetaceae</taxon>
        <taxon>Planctopirus</taxon>
    </lineage>
</organism>
<reference evidence="12 13" key="1">
    <citation type="submission" date="2019-02" db="EMBL/GenBank/DDBJ databases">
        <title>Deep-cultivation of Planctomycetes and their phenomic and genomic characterization uncovers novel biology.</title>
        <authorList>
            <person name="Wiegand S."/>
            <person name="Jogler M."/>
            <person name="Boedeker C."/>
            <person name="Pinto D."/>
            <person name="Vollmers J."/>
            <person name="Rivas-Marin E."/>
            <person name="Kohn T."/>
            <person name="Peeters S.H."/>
            <person name="Heuer A."/>
            <person name="Rast P."/>
            <person name="Oberbeckmann S."/>
            <person name="Bunk B."/>
            <person name="Jeske O."/>
            <person name="Meyerdierks A."/>
            <person name="Storesund J.E."/>
            <person name="Kallscheuer N."/>
            <person name="Luecker S."/>
            <person name="Lage O.M."/>
            <person name="Pohl T."/>
            <person name="Merkel B.J."/>
            <person name="Hornburger P."/>
            <person name="Mueller R.-W."/>
            <person name="Bruemmer F."/>
            <person name="Labrenz M."/>
            <person name="Spormann A.M."/>
            <person name="Op den Camp H."/>
            <person name="Overmann J."/>
            <person name="Amann R."/>
            <person name="Jetten M.S.M."/>
            <person name="Mascher T."/>
            <person name="Medema M.H."/>
            <person name="Devos D.P."/>
            <person name="Kaster A.-K."/>
            <person name="Ovreas L."/>
            <person name="Rohde M."/>
            <person name="Galperin M.Y."/>
            <person name="Jogler C."/>
        </authorList>
    </citation>
    <scope>NUCLEOTIDE SEQUENCE [LARGE SCALE GENOMIC DNA]</scope>
    <source>
        <strain evidence="12 13">Spb1</strain>
    </source>
</reference>
<dbReference type="InterPro" id="IPR000983">
    <property type="entry name" value="Bac_GSPG_pilin"/>
</dbReference>
<dbReference type="Pfam" id="PF08334">
    <property type="entry name" value="T2SSG"/>
    <property type="match status" value="1"/>
</dbReference>
<comment type="subcellular location">
    <subcellularLocation>
        <location evidence="1">Cell inner membrane</location>
        <topology evidence="1">Single-pass membrane protein</topology>
    </subcellularLocation>
</comment>
<dbReference type="Pfam" id="PF07963">
    <property type="entry name" value="N_methyl"/>
    <property type="match status" value="1"/>
</dbReference>
<evidence type="ECO:0000256" key="5">
    <source>
        <dbReference type="ARBA" id="ARBA00022481"/>
    </source>
</evidence>
<proteinExistence type="inferred from homology"/>
<evidence type="ECO:0000259" key="11">
    <source>
        <dbReference type="Pfam" id="PF08334"/>
    </source>
</evidence>
<evidence type="ECO:0000256" key="7">
    <source>
        <dbReference type="ARBA" id="ARBA00022692"/>
    </source>
</evidence>
<dbReference type="AlphaFoldDB" id="A0A518GSZ9"/>
<name>A0A518GSZ9_9PLAN</name>
<keyword evidence="7 10" id="KW-0812">Transmembrane</keyword>
<evidence type="ECO:0000256" key="9">
    <source>
        <dbReference type="ARBA" id="ARBA00023136"/>
    </source>
</evidence>
<keyword evidence="4" id="KW-1003">Cell membrane</keyword>
<evidence type="ECO:0000256" key="4">
    <source>
        <dbReference type="ARBA" id="ARBA00022475"/>
    </source>
</evidence>
<dbReference type="RefSeq" id="WP_145302983.1">
    <property type="nucleotide sequence ID" value="NZ_CP036299.1"/>
</dbReference>
<evidence type="ECO:0000256" key="8">
    <source>
        <dbReference type="ARBA" id="ARBA00022989"/>
    </source>
</evidence>
<dbReference type="OrthoDB" id="9795612at2"/>
<dbReference type="EMBL" id="CP036299">
    <property type="protein sequence ID" value="QDV31706.1"/>
    <property type="molecule type" value="Genomic_DNA"/>
</dbReference>
<evidence type="ECO:0000256" key="1">
    <source>
        <dbReference type="ARBA" id="ARBA00004377"/>
    </source>
</evidence>
<dbReference type="PRINTS" id="PR00813">
    <property type="entry name" value="BCTERIALGSPG"/>
</dbReference>
<dbReference type="Proteomes" id="UP000315349">
    <property type="component" value="Chromosome"/>
</dbReference>
<dbReference type="PANTHER" id="PTHR30093:SF44">
    <property type="entry name" value="TYPE II SECRETION SYSTEM CORE PROTEIN G"/>
    <property type="match status" value="1"/>
</dbReference>
<evidence type="ECO:0000313" key="13">
    <source>
        <dbReference type="Proteomes" id="UP000315349"/>
    </source>
</evidence>
<dbReference type="InterPro" id="IPR010054">
    <property type="entry name" value="Type2_sec_GspG"/>
</dbReference>
<dbReference type="PANTHER" id="PTHR30093">
    <property type="entry name" value="GENERAL SECRETION PATHWAY PROTEIN G"/>
    <property type="match status" value="1"/>
</dbReference>
<dbReference type="Gene3D" id="3.30.700.10">
    <property type="entry name" value="Glycoprotein, Type 4 Pilin"/>
    <property type="match status" value="1"/>
</dbReference>
<dbReference type="GO" id="GO:0005886">
    <property type="term" value="C:plasma membrane"/>
    <property type="evidence" value="ECO:0007669"/>
    <property type="project" value="UniProtKB-SubCell"/>
</dbReference>